<dbReference type="SMR" id="A0A1I7RSU4"/>
<protein>
    <submittedName>
        <fullName evidence="1">(pine wood nematode) hypothetical protein</fullName>
    </submittedName>
</protein>
<accession>A0A1I7RSU4</accession>
<dbReference type="Proteomes" id="UP000095284">
    <property type="component" value="Unplaced"/>
</dbReference>
<gene>
    <name evidence="1" type="ORF">BXYJ_LOCUS11642</name>
</gene>
<dbReference type="EMBL" id="CAJFCV020000005">
    <property type="protein sequence ID" value="CAG9122800.1"/>
    <property type="molecule type" value="Genomic_DNA"/>
</dbReference>
<sequence length="78" mass="8954">MAQKCECCQSTEKVTSKQKGRNVCDDCFYCYVCAKPIKTAKFKVLLDRFYCQGCNVTYTAHRHQLAYMGCGPVCYKLM</sequence>
<dbReference type="Proteomes" id="UP000582659">
    <property type="component" value="Unassembled WGS sequence"/>
</dbReference>
<proteinExistence type="predicted"/>
<dbReference type="EMBL" id="CAJFDI010000005">
    <property type="protein sequence ID" value="CAD5231546.1"/>
    <property type="molecule type" value="Genomic_DNA"/>
</dbReference>
<reference evidence="1" key="2">
    <citation type="submission" date="2020-09" db="EMBL/GenBank/DDBJ databases">
        <authorList>
            <person name="Kikuchi T."/>
        </authorList>
    </citation>
    <scope>NUCLEOTIDE SEQUENCE</scope>
    <source>
        <strain evidence="1">Ka4C1</strain>
    </source>
</reference>
<name>A0A1I7RSU4_BURXY</name>
<reference evidence="4" key="1">
    <citation type="submission" date="2016-11" db="UniProtKB">
        <authorList>
            <consortium name="WormBaseParasite"/>
        </authorList>
    </citation>
    <scope>IDENTIFICATION</scope>
</reference>
<evidence type="ECO:0000313" key="2">
    <source>
        <dbReference type="Proteomes" id="UP000095284"/>
    </source>
</evidence>
<dbReference type="WBParaSite" id="BXY_0379800.1">
    <property type="protein sequence ID" value="BXY_0379800.1"/>
    <property type="gene ID" value="BXY_0379800"/>
</dbReference>
<dbReference type="Proteomes" id="UP000659654">
    <property type="component" value="Unassembled WGS sequence"/>
</dbReference>
<evidence type="ECO:0000313" key="4">
    <source>
        <dbReference type="WBParaSite" id="BXY_0379800.1"/>
    </source>
</evidence>
<evidence type="ECO:0000313" key="3">
    <source>
        <dbReference type="Proteomes" id="UP000659654"/>
    </source>
</evidence>
<keyword evidence="3" id="KW-1185">Reference proteome</keyword>
<dbReference type="AlphaFoldDB" id="A0A1I7RSU4"/>
<organism evidence="2 4">
    <name type="scientific">Bursaphelenchus xylophilus</name>
    <name type="common">Pinewood nematode worm</name>
    <name type="synonym">Aphelenchoides xylophilus</name>
    <dbReference type="NCBI Taxonomy" id="6326"/>
    <lineage>
        <taxon>Eukaryota</taxon>
        <taxon>Metazoa</taxon>
        <taxon>Ecdysozoa</taxon>
        <taxon>Nematoda</taxon>
        <taxon>Chromadorea</taxon>
        <taxon>Rhabditida</taxon>
        <taxon>Tylenchina</taxon>
        <taxon>Tylenchomorpha</taxon>
        <taxon>Aphelenchoidea</taxon>
        <taxon>Aphelenchoididae</taxon>
        <taxon>Bursaphelenchus</taxon>
    </lineage>
</organism>
<evidence type="ECO:0000313" key="1">
    <source>
        <dbReference type="EMBL" id="CAD5231546.1"/>
    </source>
</evidence>